<keyword evidence="4" id="KW-1185">Reference proteome</keyword>
<dbReference type="Pfam" id="PF06889">
    <property type="entry name" value="DUF1266"/>
    <property type="match status" value="1"/>
</dbReference>
<comment type="caution">
    <text evidence="3">The sequence shown here is derived from an EMBL/GenBank/DDBJ whole genome shotgun (WGS) entry which is preliminary data.</text>
</comment>
<evidence type="ECO:0000256" key="1">
    <source>
        <dbReference type="SAM" id="Phobius"/>
    </source>
</evidence>
<dbReference type="RefSeq" id="WP_076170548.1">
    <property type="nucleotide sequence ID" value="NZ_MRTP01000003.1"/>
</dbReference>
<name>A0A1R1ES76_9BACL</name>
<dbReference type="AlphaFoldDB" id="A0A1R1ES76"/>
<evidence type="ECO:0000313" key="3">
    <source>
        <dbReference type="EMBL" id="OMF54647.1"/>
    </source>
</evidence>
<feature type="transmembrane region" description="Helical" evidence="1">
    <location>
        <begin position="15"/>
        <end position="34"/>
    </location>
</feature>
<evidence type="ECO:0000259" key="2">
    <source>
        <dbReference type="Pfam" id="PF06889"/>
    </source>
</evidence>
<proteinExistence type="predicted"/>
<protein>
    <recommendedName>
        <fullName evidence="2">DUF1266 domain-containing protein</fullName>
    </recommendedName>
</protein>
<keyword evidence="1" id="KW-0472">Membrane</keyword>
<keyword evidence="1" id="KW-1133">Transmembrane helix</keyword>
<gene>
    <name evidence="3" type="ORF">BK138_15920</name>
</gene>
<organism evidence="3 4">
    <name type="scientific">Paenibacillus rhizosphaerae</name>
    <dbReference type="NCBI Taxonomy" id="297318"/>
    <lineage>
        <taxon>Bacteria</taxon>
        <taxon>Bacillati</taxon>
        <taxon>Bacillota</taxon>
        <taxon>Bacilli</taxon>
        <taxon>Bacillales</taxon>
        <taxon>Paenibacillaceae</taxon>
        <taxon>Paenibacillus</taxon>
    </lineage>
</organism>
<sequence>MRSDYKKKQIKQLELYFRCLSSVCIDSVLAYYYVPYEFLKFERYLGNRVLKKGLRLWDIKDAESLKTRIRWLLEDGNRDDYKALNAELSALPEQARQNWMEASKDDPEYARMSVIQTFLPQLPAGEIAAFGGGWAIFLSRIGLAYGYLTKEEAWAIKLEAAGYVQQHYRSWEEYLIAFMAASRFWKPEEQFGNMVHIMTRGQTLLGMGTFASRKAPWDIPLEPGGERAAYRKGSASLDA</sequence>
<dbReference type="Proteomes" id="UP000187172">
    <property type="component" value="Unassembled WGS sequence"/>
</dbReference>
<dbReference type="EMBL" id="MRTP01000003">
    <property type="protein sequence ID" value="OMF54647.1"/>
    <property type="molecule type" value="Genomic_DNA"/>
</dbReference>
<feature type="domain" description="DUF1266" evidence="2">
    <location>
        <begin position="57"/>
        <end position="194"/>
    </location>
</feature>
<keyword evidence="1" id="KW-0812">Transmembrane</keyword>
<evidence type="ECO:0000313" key="4">
    <source>
        <dbReference type="Proteomes" id="UP000187172"/>
    </source>
</evidence>
<reference evidence="3 4" key="1">
    <citation type="submission" date="2016-11" db="EMBL/GenBank/DDBJ databases">
        <title>Paenibacillus species isolates.</title>
        <authorList>
            <person name="Beno S.M."/>
        </authorList>
    </citation>
    <scope>NUCLEOTIDE SEQUENCE [LARGE SCALE GENOMIC DNA]</scope>
    <source>
        <strain evidence="3 4">FSL R5-0378</strain>
    </source>
</reference>
<dbReference type="STRING" id="297318.BK138_15920"/>
<dbReference type="InterPro" id="IPR009677">
    <property type="entry name" value="DUF1266"/>
</dbReference>
<accession>A0A1R1ES76</accession>